<protein>
    <recommendedName>
        <fullName evidence="5">C2H2-type domain-containing protein</fullName>
    </recommendedName>
</protein>
<keyword evidence="4" id="KW-1185">Reference proteome</keyword>
<evidence type="ECO:0000256" key="2">
    <source>
        <dbReference type="SAM" id="Phobius"/>
    </source>
</evidence>
<dbReference type="PANTHER" id="PTHR38166:SF1">
    <property type="entry name" value="C2H2-TYPE DOMAIN-CONTAINING PROTEIN"/>
    <property type="match status" value="1"/>
</dbReference>
<feature type="region of interest" description="Disordered" evidence="1">
    <location>
        <begin position="522"/>
        <end position="541"/>
    </location>
</feature>
<dbReference type="PANTHER" id="PTHR38166">
    <property type="entry name" value="C2H2-TYPE DOMAIN-CONTAINING PROTEIN-RELATED"/>
    <property type="match status" value="1"/>
</dbReference>
<dbReference type="EMBL" id="JAULSR010000001">
    <property type="protein sequence ID" value="KAK0636746.1"/>
    <property type="molecule type" value="Genomic_DNA"/>
</dbReference>
<name>A0AA39XNA8_9PEZI</name>
<feature type="region of interest" description="Disordered" evidence="1">
    <location>
        <begin position="546"/>
        <end position="582"/>
    </location>
</feature>
<sequence>MPSFINQLAKTPSRVPSSAYGYTAGAFYAGDHGTPASLTLGGYDTARFKPHDRAFKLSYKRSDPTPALTVQSNVATTRYDQENPKALAPVIRVQRIEATTSYQDKLMNFTLSDTNDSFVATIDPATPFLHLPRTVCDQFESYLNLTWDPDLQIYRFRDDVAFQHLQQDSSPLFQFSISGQDGSARLTNISISAKAFALTMGPPSDAQRHSRSQYSDRIPYFPLRRGNDSADFIIGRAFMQEAYLITNYDLGLFSIYQALFPVNSSTNHSIVNIDSTWDFSQFQSSEQKQAIALLGVFLVAWILIVLVVTVLALAGAVLATGSVPAEQQRSSQQAQDGDVERGFDSYESIHLLRSSDIDELSLNGDQASLRPISTERSDDWTQDHTQRHELGVATIQEPEDSPRQTANDNTSKQRQVSGGRPRIAEGRTLGRSLGVSIPEPNIQHTTKDTVYNASSRSDTEGVETSEFDTTSTTSTSDTSISSPTLEAFEKRAVDTLMIELRSLLSHGAHIGIAIRAGGREFQPEHDSKGISSTASSVTASSFQMDNNNKHYRDENGQADHTDQGYGRRDSAKRSRVGSPQYEADSRRFACPFYRRNPKKHLKHRSCAGPGWPSVHRVKEHLYRNHALPIHCNRCGLTMETDGQLRSHQRQAEGCKVCLIDLPEGFDKEQEKELRKRKPGETEEERWYGVYKVLFPDEDGDLVPSPC</sequence>
<evidence type="ECO:0000313" key="4">
    <source>
        <dbReference type="Proteomes" id="UP001174934"/>
    </source>
</evidence>
<reference evidence="3" key="1">
    <citation type="submission" date="2023-06" db="EMBL/GenBank/DDBJ databases">
        <title>Genome-scale phylogeny and comparative genomics of the fungal order Sordariales.</title>
        <authorList>
            <consortium name="Lawrence Berkeley National Laboratory"/>
            <person name="Hensen N."/>
            <person name="Bonometti L."/>
            <person name="Westerberg I."/>
            <person name="Brannstrom I.O."/>
            <person name="Guillou S."/>
            <person name="Cros-Aarteil S."/>
            <person name="Calhoun S."/>
            <person name="Haridas S."/>
            <person name="Kuo A."/>
            <person name="Mondo S."/>
            <person name="Pangilinan J."/>
            <person name="Riley R."/>
            <person name="LaButti K."/>
            <person name="Andreopoulos B."/>
            <person name="Lipzen A."/>
            <person name="Chen C."/>
            <person name="Yanf M."/>
            <person name="Daum C."/>
            <person name="Ng V."/>
            <person name="Clum A."/>
            <person name="Steindorff A."/>
            <person name="Ohm R."/>
            <person name="Martin F."/>
            <person name="Silar P."/>
            <person name="Natvig D."/>
            <person name="Lalanne C."/>
            <person name="Gautier V."/>
            <person name="Ament-velasquez S.L."/>
            <person name="Kruys A."/>
            <person name="Hutchinson M.I."/>
            <person name="Powell A.J."/>
            <person name="Barry K."/>
            <person name="Miller A.N."/>
            <person name="Grigoriev I.V."/>
            <person name="Debuchy R."/>
            <person name="Gladieux P."/>
            <person name="Thoren M.H."/>
            <person name="Johannesson H."/>
        </authorList>
    </citation>
    <scope>NUCLEOTIDE SEQUENCE</scope>
    <source>
        <strain evidence="3">SMH3391-2</strain>
    </source>
</reference>
<dbReference type="AlphaFoldDB" id="A0AA39XNA8"/>
<evidence type="ECO:0008006" key="5">
    <source>
        <dbReference type="Google" id="ProtNLM"/>
    </source>
</evidence>
<accession>A0AA39XNA8</accession>
<dbReference type="Proteomes" id="UP001174934">
    <property type="component" value="Unassembled WGS sequence"/>
</dbReference>
<dbReference type="InterPro" id="IPR021109">
    <property type="entry name" value="Peptidase_aspartic_dom_sf"/>
</dbReference>
<proteinExistence type="predicted"/>
<comment type="caution">
    <text evidence="3">The sequence shown here is derived from an EMBL/GenBank/DDBJ whole genome shotgun (WGS) entry which is preliminary data.</text>
</comment>
<feature type="compositionally biased region" description="Polar residues" evidence="1">
    <location>
        <begin position="442"/>
        <end position="456"/>
    </location>
</feature>
<keyword evidence="2" id="KW-1133">Transmembrane helix</keyword>
<feature type="transmembrane region" description="Helical" evidence="2">
    <location>
        <begin position="290"/>
        <end position="319"/>
    </location>
</feature>
<feature type="compositionally biased region" description="Low complexity" evidence="1">
    <location>
        <begin position="531"/>
        <end position="541"/>
    </location>
</feature>
<dbReference type="Gene3D" id="2.40.70.10">
    <property type="entry name" value="Acid Proteases"/>
    <property type="match status" value="1"/>
</dbReference>
<organism evidence="3 4">
    <name type="scientific">Bombardia bombarda</name>
    <dbReference type="NCBI Taxonomy" id="252184"/>
    <lineage>
        <taxon>Eukaryota</taxon>
        <taxon>Fungi</taxon>
        <taxon>Dikarya</taxon>
        <taxon>Ascomycota</taxon>
        <taxon>Pezizomycotina</taxon>
        <taxon>Sordariomycetes</taxon>
        <taxon>Sordariomycetidae</taxon>
        <taxon>Sordariales</taxon>
        <taxon>Lasiosphaeriaceae</taxon>
        <taxon>Bombardia</taxon>
    </lineage>
</organism>
<evidence type="ECO:0000313" key="3">
    <source>
        <dbReference type="EMBL" id="KAK0636746.1"/>
    </source>
</evidence>
<feature type="compositionally biased region" description="Polar residues" evidence="1">
    <location>
        <begin position="403"/>
        <end position="416"/>
    </location>
</feature>
<feature type="compositionally biased region" description="Low complexity" evidence="1">
    <location>
        <begin position="467"/>
        <end position="481"/>
    </location>
</feature>
<feature type="region of interest" description="Disordered" evidence="1">
    <location>
        <begin position="392"/>
        <end position="481"/>
    </location>
</feature>
<feature type="compositionally biased region" description="Basic and acidic residues" evidence="1">
    <location>
        <begin position="547"/>
        <end position="572"/>
    </location>
</feature>
<gene>
    <name evidence="3" type="ORF">B0T17DRAFT_89192</name>
</gene>
<dbReference type="SUPFAM" id="SSF50630">
    <property type="entry name" value="Acid proteases"/>
    <property type="match status" value="1"/>
</dbReference>
<evidence type="ECO:0000256" key="1">
    <source>
        <dbReference type="SAM" id="MobiDB-lite"/>
    </source>
</evidence>
<keyword evidence="2" id="KW-0812">Transmembrane</keyword>
<keyword evidence="2" id="KW-0472">Membrane</keyword>